<dbReference type="SMART" id="SM00679">
    <property type="entry name" value="CTNS"/>
    <property type="match status" value="1"/>
</dbReference>
<dbReference type="Pfam" id="PF04193">
    <property type="entry name" value="PQ-loop"/>
    <property type="match status" value="1"/>
</dbReference>
<sequence length="184" mass="20644">MSPVCRDDERGEGPPPQQRHLHQVVLEYLLDDQFKERYPTSVNHVHPNDVFFATYALSIEVLLAVQCFVYGRNKGMRVSWPCVGLVGASVLAVGVACVLAGVGVLWWLDVFYLMSYLKLVITPLKYIPQVYVIYRVKSTRGFSIAGAAMDFMGGLMSLGQMFLLSANSGEYRPWLVPTPRQRAL</sequence>
<evidence type="ECO:0000256" key="2">
    <source>
        <dbReference type="ARBA" id="ARBA00006855"/>
    </source>
</evidence>
<proteinExistence type="inferred from homology"/>
<feature type="transmembrane region" description="Helical" evidence="9">
    <location>
        <begin position="141"/>
        <end position="163"/>
    </location>
</feature>
<feature type="transmembrane region" description="Helical" evidence="9">
    <location>
        <begin position="82"/>
        <end position="107"/>
    </location>
</feature>
<dbReference type="GO" id="GO:0015184">
    <property type="term" value="F:L-cystine transmembrane transporter activity"/>
    <property type="evidence" value="ECO:0007669"/>
    <property type="project" value="TreeGrafter"/>
</dbReference>
<evidence type="ECO:0000256" key="1">
    <source>
        <dbReference type="ARBA" id="ARBA00004127"/>
    </source>
</evidence>
<evidence type="ECO:0000256" key="9">
    <source>
        <dbReference type="SAM" id="Phobius"/>
    </source>
</evidence>
<dbReference type="InterPro" id="IPR005282">
    <property type="entry name" value="LC_transporter"/>
</dbReference>
<keyword evidence="4 9" id="KW-0812">Transmembrane</keyword>
<dbReference type="InterPro" id="IPR006603">
    <property type="entry name" value="PQ-loop_rpt"/>
</dbReference>
<protein>
    <submittedName>
        <fullName evidence="10">Cystinosin</fullName>
    </submittedName>
</protein>
<keyword evidence="5" id="KW-0677">Repeat</keyword>
<dbReference type="OrthoDB" id="75720at2759"/>
<evidence type="ECO:0000256" key="4">
    <source>
        <dbReference type="ARBA" id="ARBA00022692"/>
    </source>
</evidence>
<accession>A0A8J4XMU6</accession>
<keyword evidence="7 9" id="KW-0472">Membrane</keyword>
<keyword evidence="11" id="KW-1185">Reference proteome</keyword>
<evidence type="ECO:0000256" key="3">
    <source>
        <dbReference type="ARBA" id="ARBA00022448"/>
    </source>
</evidence>
<evidence type="ECO:0000256" key="7">
    <source>
        <dbReference type="ARBA" id="ARBA00023136"/>
    </source>
</evidence>
<comment type="catalytic activity">
    <reaction evidence="8">
        <text>L-cystine(out) + H(+)(out) = L-cystine(in) + H(+)(in)</text>
        <dbReference type="Rhea" id="RHEA:66172"/>
        <dbReference type="ChEBI" id="CHEBI:15378"/>
        <dbReference type="ChEBI" id="CHEBI:35491"/>
    </reaction>
    <physiologicalReaction direction="left-to-right" evidence="8">
        <dbReference type="Rhea" id="RHEA:66173"/>
    </physiologicalReaction>
</comment>
<dbReference type="EMBL" id="JACEEZ010024156">
    <property type="protein sequence ID" value="KAG0710483.1"/>
    <property type="molecule type" value="Genomic_DNA"/>
</dbReference>
<feature type="transmembrane region" description="Helical" evidence="9">
    <location>
        <begin position="113"/>
        <end position="134"/>
    </location>
</feature>
<comment type="subcellular location">
    <subcellularLocation>
        <location evidence="1">Endomembrane system</location>
        <topology evidence="1">Multi-pass membrane protein</topology>
    </subcellularLocation>
</comment>
<evidence type="ECO:0000256" key="5">
    <source>
        <dbReference type="ARBA" id="ARBA00022737"/>
    </source>
</evidence>
<feature type="transmembrane region" description="Helical" evidence="9">
    <location>
        <begin position="50"/>
        <end position="70"/>
    </location>
</feature>
<dbReference type="GO" id="GO:0005774">
    <property type="term" value="C:vacuolar membrane"/>
    <property type="evidence" value="ECO:0007669"/>
    <property type="project" value="TreeGrafter"/>
</dbReference>
<comment type="caution">
    <text evidence="10">The sequence shown here is derived from an EMBL/GenBank/DDBJ whole genome shotgun (WGS) entry which is preliminary data.</text>
</comment>
<evidence type="ECO:0000256" key="6">
    <source>
        <dbReference type="ARBA" id="ARBA00022989"/>
    </source>
</evidence>
<organism evidence="10 11">
    <name type="scientific">Chionoecetes opilio</name>
    <name type="common">Atlantic snow crab</name>
    <name type="synonym">Cancer opilio</name>
    <dbReference type="NCBI Taxonomy" id="41210"/>
    <lineage>
        <taxon>Eukaryota</taxon>
        <taxon>Metazoa</taxon>
        <taxon>Ecdysozoa</taxon>
        <taxon>Arthropoda</taxon>
        <taxon>Crustacea</taxon>
        <taxon>Multicrustacea</taxon>
        <taxon>Malacostraca</taxon>
        <taxon>Eumalacostraca</taxon>
        <taxon>Eucarida</taxon>
        <taxon>Decapoda</taxon>
        <taxon>Pleocyemata</taxon>
        <taxon>Brachyura</taxon>
        <taxon>Eubrachyura</taxon>
        <taxon>Majoidea</taxon>
        <taxon>Majidae</taxon>
        <taxon>Chionoecetes</taxon>
    </lineage>
</organism>
<dbReference type="PANTHER" id="PTHR13131:SF5">
    <property type="entry name" value="CYSTINOSIN"/>
    <property type="match status" value="1"/>
</dbReference>
<evidence type="ECO:0000256" key="8">
    <source>
        <dbReference type="ARBA" id="ARBA00048473"/>
    </source>
</evidence>
<dbReference type="AlphaFoldDB" id="A0A8J4XMU6"/>
<dbReference type="GO" id="GO:0012505">
    <property type="term" value="C:endomembrane system"/>
    <property type="evidence" value="ECO:0007669"/>
    <property type="project" value="UniProtKB-SubCell"/>
</dbReference>
<keyword evidence="6 9" id="KW-1133">Transmembrane helix</keyword>
<reference evidence="10" key="1">
    <citation type="submission" date="2020-07" db="EMBL/GenBank/DDBJ databases">
        <title>The High-quality genome of the commercially important snow crab, Chionoecetes opilio.</title>
        <authorList>
            <person name="Jeong J.-H."/>
            <person name="Ryu S."/>
        </authorList>
    </citation>
    <scope>NUCLEOTIDE SEQUENCE</scope>
    <source>
        <strain evidence="10">MADBK_172401_WGS</strain>
        <tissue evidence="10">Digestive gland</tissue>
    </source>
</reference>
<keyword evidence="3" id="KW-0813">Transport</keyword>
<dbReference type="PANTHER" id="PTHR13131">
    <property type="entry name" value="CYSTINOSIN"/>
    <property type="match status" value="1"/>
</dbReference>
<comment type="similarity">
    <text evidence="2">Belongs to the cystinosin family.</text>
</comment>
<name>A0A8J4XMU6_CHIOP</name>
<evidence type="ECO:0000313" key="10">
    <source>
        <dbReference type="EMBL" id="KAG0710483.1"/>
    </source>
</evidence>
<gene>
    <name evidence="10" type="primary">Ctns</name>
    <name evidence="10" type="ORF">GWK47_022703</name>
</gene>
<dbReference type="Proteomes" id="UP000770661">
    <property type="component" value="Unassembled WGS sequence"/>
</dbReference>
<evidence type="ECO:0000313" key="11">
    <source>
        <dbReference type="Proteomes" id="UP000770661"/>
    </source>
</evidence>